<keyword evidence="7 9" id="KW-0173">Coenzyme A biosynthesis</keyword>
<dbReference type="GO" id="GO:0005737">
    <property type="term" value="C:cytoplasm"/>
    <property type="evidence" value="ECO:0007669"/>
    <property type="project" value="UniProtKB-SubCell"/>
</dbReference>
<keyword evidence="3 9" id="KW-0548">Nucleotidyltransferase</keyword>
<organism evidence="11 12">
    <name type="scientific">Dethiosulfatarculus sandiegensis</name>
    <dbReference type="NCBI Taxonomy" id="1429043"/>
    <lineage>
        <taxon>Bacteria</taxon>
        <taxon>Pseudomonadati</taxon>
        <taxon>Thermodesulfobacteriota</taxon>
        <taxon>Desulfarculia</taxon>
        <taxon>Desulfarculales</taxon>
        <taxon>Desulfarculaceae</taxon>
        <taxon>Dethiosulfatarculus</taxon>
    </lineage>
</organism>
<proteinExistence type="inferred from homology"/>
<dbReference type="InParanoid" id="A0A0D2J8L9"/>
<dbReference type="PATRIC" id="fig|1429043.3.peg.4511"/>
<dbReference type="NCBIfam" id="TIGR01510">
    <property type="entry name" value="coaD_prev_kdtB"/>
    <property type="match status" value="1"/>
</dbReference>
<dbReference type="RefSeq" id="WP_044351195.1">
    <property type="nucleotide sequence ID" value="NZ_AZAC01000035.1"/>
</dbReference>
<gene>
    <name evidence="9 11" type="primary">coaD</name>
    <name evidence="11" type="ORF">X474_21280</name>
</gene>
<feature type="binding site" evidence="9">
    <location>
        <begin position="9"/>
        <end position="10"/>
    </location>
    <ligand>
        <name>ATP</name>
        <dbReference type="ChEBI" id="CHEBI:30616"/>
    </ligand>
</feature>
<evidence type="ECO:0000256" key="7">
    <source>
        <dbReference type="ARBA" id="ARBA00022993"/>
    </source>
</evidence>
<reference evidence="11 12" key="1">
    <citation type="submission" date="2013-11" db="EMBL/GenBank/DDBJ databases">
        <title>Metagenomic analysis of a methanogenic consortium involved in long chain n-alkane degradation.</title>
        <authorList>
            <person name="Davidova I.A."/>
            <person name="Callaghan A.V."/>
            <person name="Wawrik B."/>
            <person name="Pruitt S."/>
            <person name="Marks C."/>
            <person name="Duncan K.E."/>
            <person name="Suflita J.M."/>
        </authorList>
    </citation>
    <scope>NUCLEOTIDE SEQUENCE [LARGE SCALE GENOMIC DNA]</scope>
    <source>
        <strain evidence="11 12">SPR</strain>
    </source>
</reference>
<feature type="domain" description="Cytidyltransferase-like" evidence="10">
    <location>
        <begin position="5"/>
        <end position="135"/>
    </location>
</feature>
<evidence type="ECO:0000256" key="5">
    <source>
        <dbReference type="ARBA" id="ARBA00022840"/>
    </source>
</evidence>
<dbReference type="GO" id="GO:0015937">
    <property type="term" value="P:coenzyme A biosynthetic process"/>
    <property type="evidence" value="ECO:0007669"/>
    <property type="project" value="UniProtKB-UniRule"/>
</dbReference>
<evidence type="ECO:0000313" key="11">
    <source>
        <dbReference type="EMBL" id="KIX12036.1"/>
    </source>
</evidence>
<dbReference type="NCBIfam" id="TIGR00125">
    <property type="entry name" value="cyt_tran_rel"/>
    <property type="match status" value="1"/>
</dbReference>
<keyword evidence="4 9" id="KW-0547">Nucleotide-binding</keyword>
<evidence type="ECO:0000256" key="2">
    <source>
        <dbReference type="ARBA" id="ARBA00022679"/>
    </source>
</evidence>
<feature type="binding site" evidence="9">
    <location>
        <position position="9"/>
    </location>
    <ligand>
        <name>substrate</name>
    </ligand>
</feature>
<evidence type="ECO:0000256" key="1">
    <source>
        <dbReference type="ARBA" id="ARBA00022490"/>
    </source>
</evidence>
<evidence type="ECO:0000256" key="8">
    <source>
        <dbReference type="ARBA" id="ARBA00029346"/>
    </source>
</evidence>
<sequence>MKRAIYPGSFDPITNGHVSIIKRGLEIFDEVVVAVAINPEKKCLFTIEERMEMIHRTIDQMHMKGLRVDTFNGLLVDYVPTQDSNVILRGLRALSDFEYEFQLALMNRKLNRKVQSVFLMTDYKWFYVSSTIIKEAAALGGDINGLVPRLVRDCLAAKYPLLKKRLEKKFKKNRT</sequence>
<dbReference type="HAMAP" id="MF_00151">
    <property type="entry name" value="PPAT_bact"/>
    <property type="match status" value="1"/>
</dbReference>
<comment type="pathway">
    <text evidence="9">Cofactor biosynthesis; coenzyme A biosynthesis; CoA from (R)-pantothenate: step 4/5.</text>
</comment>
<dbReference type="STRING" id="1429043.X474_21280"/>
<evidence type="ECO:0000256" key="4">
    <source>
        <dbReference type="ARBA" id="ARBA00022741"/>
    </source>
</evidence>
<dbReference type="UniPathway" id="UPA00241">
    <property type="reaction ID" value="UER00355"/>
</dbReference>
<dbReference type="PRINTS" id="PR01020">
    <property type="entry name" value="LPSBIOSNTHSS"/>
</dbReference>
<keyword evidence="2 9" id="KW-0808">Transferase</keyword>
<dbReference type="AlphaFoldDB" id="A0A0D2J8L9"/>
<keyword evidence="12" id="KW-1185">Reference proteome</keyword>
<dbReference type="InterPro" id="IPR014729">
    <property type="entry name" value="Rossmann-like_a/b/a_fold"/>
</dbReference>
<comment type="similarity">
    <text evidence="9">Belongs to the bacterial CoaD family.</text>
</comment>
<keyword evidence="5 9" id="KW-0067">ATP-binding</keyword>
<feature type="binding site" evidence="9">
    <location>
        <position position="41"/>
    </location>
    <ligand>
        <name>substrate</name>
    </ligand>
</feature>
<evidence type="ECO:0000256" key="6">
    <source>
        <dbReference type="ARBA" id="ARBA00022842"/>
    </source>
</evidence>
<feature type="site" description="Transition state stabilizer" evidence="9">
    <location>
        <position position="17"/>
    </location>
</feature>
<comment type="subunit">
    <text evidence="9">Homohexamer.</text>
</comment>
<comment type="function">
    <text evidence="9">Reversibly transfers an adenylyl group from ATP to 4'-phosphopantetheine, yielding dephospho-CoA (dPCoA) and pyrophosphate.</text>
</comment>
<dbReference type="Gene3D" id="3.40.50.620">
    <property type="entry name" value="HUPs"/>
    <property type="match status" value="1"/>
</dbReference>
<keyword evidence="1 9" id="KW-0963">Cytoplasm</keyword>
<feature type="binding site" evidence="9">
    <location>
        <position position="100"/>
    </location>
    <ligand>
        <name>ATP</name>
        <dbReference type="ChEBI" id="CHEBI:30616"/>
    </ligand>
</feature>
<keyword evidence="6 9" id="KW-0460">Magnesium</keyword>
<feature type="binding site" evidence="9">
    <location>
        <position position="17"/>
    </location>
    <ligand>
        <name>ATP</name>
        <dbReference type="ChEBI" id="CHEBI:30616"/>
    </ligand>
</feature>
<evidence type="ECO:0000256" key="9">
    <source>
        <dbReference type="HAMAP-Rule" id="MF_00151"/>
    </source>
</evidence>
<dbReference type="PANTHER" id="PTHR21342">
    <property type="entry name" value="PHOSPHOPANTETHEINE ADENYLYLTRANSFERASE"/>
    <property type="match status" value="1"/>
</dbReference>
<name>A0A0D2J8L9_9BACT</name>
<comment type="cofactor">
    <cofactor evidence="9">
        <name>Mg(2+)</name>
        <dbReference type="ChEBI" id="CHEBI:18420"/>
    </cofactor>
</comment>
<dbReference type="EC" id="2.7.7.3" evidence="9"/>
<dbReference type="GO" id="GO:0005524">
    <property type="term" value="F:ATP binding"/>
    <property type="evidence" value="ECO:0007669"/>
    <property type="project" value="UniProtKB-KW"/>
</dbReference>
<dbReference type="GO" id="GO:0004595">
    <property type="term" value="F:pantetheine-phosphate adenylyltransferase activity"/>
    <property type="evidence" value="ECO:0007669"/>
    <property type="project" value="UniProtKB-UniRule"/>
</dbReference>
<dbReference type="FunCoup" id="A0A0D2J8L9">
    <property type="interactions" value="512"/>
</dbReference>
<comment type="subcellular location">
    <subcellularLocation>
        <location evidence="9">Cytoplasm</location>
    </subcellularLocation>
</comment>
<comment type="catalytic activity">
    <reaction evidence="8 9">
        <text>(R)-4'-phosphopantetheine + ATP + H(+) = 3'-dephospho-CoA + diphosphate</text>
        <dbReference type="Rhea" id="RHEA:19801"/>
        <dbReference type="ChEBI" id="CHEBI:15378"/>
        <dbReference type="ChEBI" id="CHEBI:30616"/>
        <dbReference type="ChEBI" id="CHEBI:33019"/>
        <dbReference type="ChEBI" id="CHEBI:57328"/>
        <dbReference type="ChEBI" id="CHEBI:61723"/>
        <dbReference type="EC" id="2.7.7.3"/>
    </reaction>
</comment>
<dbReference type="Proteomes" id="UP000032233">
    <property type="component" value="Unassembled WGS sequence"/>
</dbReference>
<dbReference type="InterPro" id="IPR001980">
    <property type="entry name" value="PPAT"/>
</dbReference>
<feature type="binding site" evidence="9">
    <location>
        <begin position="90"/>
        <end position="92"/>
    </location>
    <ligand>
        <name>ATP</name>
        <dbReference type="ChEBI" id="CHEBI:30616"/>
    </ligand>
</feature>
<evidence type="ECO:0000313" key="12">
    <source>
        <dbReference type="Proteomes" id="UP000032233"/>
    </source>
</evidence>
<feature type="binding site" evidence="9">
    <location>
        <position position="89"/>
    </location>
    <ligand>
        <name>substrate</name>
    </ligand>
</feature>
<dbReference type="OrthoDB" id="9806661at2"/>
<dbReference type="InterPro" id="IPR004821">
    <property type="entry name" value="Cyt_trans-like"/>
</dbReference>
<protein>
    <recommendedName>
        <fullName evidence="9">Phosphopantetheine adenylyltransferase</fullName>
        <ecNumber evidence="9">2.7.7.3</ecNumber>
    </recommendedName>
    <alternativeName>
        <fullName evidence="9">Dephospho-CoA pyrophosphorylase</fullName>
    </alternativeName>
    <alternativeName>
        <fullName evidence="9">Pantetheine-phosphate adenylyltransferase</fullName>
        <shortName evidence="9">PPAT</shortName>
    </alternativeName>
</protein>
<feature type="binding site" evidence="9">
    <location>
        <begin position="125"/>
        <end position="131"/>
    </location>
    <ligand>
        <name>ATP</name>
        <dbReference type="ChEBI" id="CHEBI:30616"/>
    </ligand>
</feature>
<evidence type="ECO:0000259" key="10">
    <source>
        <dbReference type="Pfam" id="PF01467"/>
    </source>
</evidence>
<dbReference type="Pfam" id="PF01467">
    <property type="entry name" value="CTP_transf_like"/>
    <property type="match status" value="1"/>
</dbReference>
<accession>A0A0D2J8L9</accession>
<dbReference type="CDD" id="cd02163">
    <property type="entry name" value="PPAT"/>
    <property type="match status" value="1"/>
</dbReference>
<feature type="binding site" evidence="9">
    <location>
        <position position="75"/>
    </location>
    <ligand>
        <name>substrate</name>
    </ligand>
</feature>
<dbReference type="SUPFAM" id="SSF52374">
    <property type="entry name" value="Nucleotidylyl transferase"/>
    <property type="match status" value="1"/>
</dbReference>
<comment type="caution">
    <text evidence="11">The sequence shown here is derived from an EMBL/GenBank/DDBJ whole genome shotgun (WGS) entry which is preliminary data.</text>
</comment>
<evidence type="ECO:0000256" key="3">
    <source>
        <dbReference type="ARBA" id="ARBA00022695"/>
    </source>
</evidence>
<dbReference type="PANTHER" id="PTHR21342:SF1">
    <property type="entry name" value="PHOSPHOPANTETHEINE ADENYLYLTRANSFERASE"/>
    <property type="match status" value="1"/>
</dbReference>
<dbReference type="EMBL" id="AZAC01000035">
    <property type="protein sequence ID" value="KIX12036.1"/>
    <property type="molecule type" value="Genomic_DNA"/>
</dbReference>